<proteinExistence type="predicted"/>
<organism evidence="5 6">
    <name type="scientific">Prymnesium parvum</name>
    <name type="common">Toxic golden alga</name>
    <dbReference type="NCBI Taxonomy" id="97485"/>
    <lineage>
        <taxon>Eukaryota</taxon>
        <taxon>Haptista</taxon>
        <taxon>Haptophyta</taxon>
        <taxon>Prymnesiophyceae</taxon>
        <taxon>Prymnesiales</taxon>
        <taxon>Prymnesiaceae</taxon>
        <taxon>Prymnesium</taxon>
    </lineage>
</organism>
<feature type="domain" description="ODAD1 central coiled coil region" evidence="4">
    <location>
        <begin position="133"/>
        <end position="429"/>
    </location>
</feature>
<evidence type="ECO:0000256" key="3">
    <source>
        <dbReference type="SAM" id="MobiDB-lite"/>
    </source>
</evidence>
<feature type="coiled-coil region" evidence="2">
    <location>
        <begin position="336"/>
        <end position="402"/>
    </location>
</feature>
<name>A0AB34ITN8_PRYPA</name>
<keyword evidence="6" id="KW-1185">Reference proteome</keyword>
<feature type="compositionally biased region" description="Polar residues" evidence="3">
    <location>
        <begin position="490"/>
        <end position="501"/>
    </location>
</feature>
<dbReference type="Gene3D" id="1.20.1480.30">
    <property type="entry name" value="Designed four-helix bundle protein"/>
    <property type="match status" value="1"/>
</dbReference>
<evidence type="ECO:0000256" key="2">
    <source>
        <dbReference type="SAM" id="Coils"/>
    </source>
</evidence>
<feature type="compositionally biased region" description="Acidic residues" evidence="3">
    <location>
        <begin position="505"/>
        <end position="519"/>
    </location>
</feature>
<dbReference type="PANTHER" id="PTHR21694">
    <property type="entry name" value="COILED-COIL DOMAIN-CONTAINING PROTEIN 63"/>
    <property type="match status" value="1"/>
</dbReference>
<evidence type="ECO:0000313" key="5">
    <source>
        <dbReference type="EMBL" id="KAL1504879.1"/>
    </source>
</evidence>
<feature type="compositionally biased region" description="Basic and acidic residues" evidence="3">
    <location>
        <begin position="520"/>
        <end position="529"/>
    </location>
</feature>
<feature type="compositionally biased region" description="Basic and acidic residues" evidence="3">
    <location>
        <begin position="17"/>
        <end position="34"/>
    </location>
</feature>
<gene>
    <name evidence="5" type="ORF">AB1Y20_008649</name>
</gene>
<feature type="coiled-coil region" evidence="2">
    <location>
        <begin position="90"/>
        <end position="225"/>
    </location>
</feature>
<dbReference type="EMBL" id="JBGBPQ010000019">
    <property type="protein sequence ID" value="KAL1504879.1"/>
    <property type="molecule type" value="Genomic_DNA"/>
</dbReference>
<dbReference type="AlphaFoldDB" id="A0AB34ITN8"/>
<feature type="compositionally biased region" description="Basic and acidic residues" evidence="3">
    <location>
        <begin position="536"/>
        <end position="545"/>
    </location>
</feature>
<comment type="caution">
    <text evidence="5">The sequence shown here is derived from an EMBL/GenBank/DDBJ whole genome shotgun (WGS) entry which is preliminary data.</text>
</comment>
<feature type="region of interest" description="Disordered" evidence="3">
    <location>
        <begin position="467"/>
        <end position="559"/>
    </location>
</feature>
<dbReference type="Proteomes" id="UP001515480">
    <property type="component" value="Unassembled WGS sequence"/>
</dbReference>
<dbReference type="InterPro" id="IPR051876">
    <property type="entry name" value="ODA-DC/CCD"/>
</dbReference>
<protein>
    <recommendedName>
        <fullName evidence="4">ODAD1 central coiled coil region domain-containing protein</fullName>
    </recommendedName>
</protein>
<evidence type="ECO:0000313" key="6">
    <source>
        <dbReference type="Proteomes" id="UP001515480"/>
    </source>
</evidence>
<accession>A0AB34ITN8</accession>
<reference evidence="5 6" key="1">
    <citation type="journal article" date="2024" name="Science">
        <title>Giant polyketide synthase enzymes in the biosynthesis of giant marine polyether toxins.</title>
        <authorList>
            <person name="Fallon T.R."/>
            <person name="Shende V.V."/>
            <person name="Wierzbicki I.H."/>
            <person name="Pendleton A.L."/>
            <person name="Watervoot N.F."/>
            <person name="Auber R.P."/>
            <person name="Gonzalez D.J."/>
            <person name="Wisecaver J.H."/>
            <person name="Moore B.S."/>
        </authorList>
    </citation>
    <scope>NUCLEOTIDE SEQUENCE [LARGE SCALE GENOMIC DNA]</scope>
    <source>
        <strain evidence="5 6">12B1</strain>
    </source>
</reference>
<keyword evidence="1 2" id="KW-0175">Coiled coil</keyword>
<dbReference type="InterPro" id="IPR049258">
    <property type="entry name" value="ODAD1_CC"/>
</dbReference>
<dbReference type="PANTHER" id="PTHR21694:SF18">
    <property type="entry name" value="COILED-COIL DOMAIN-CONTAINING PROTEIN 63"/>
    <property type="match status" value="1"/>
</dbReference>
<sequence length="559" mass="64609">MEEDSSVEHDLAELQKKYRAADGDHKSYSEDGQQHLRKQRATIEKLKTDNEQLKEELQVERKHAKLYDSVSAQAQIAKLQDTGDMYTRKIELEKRRIEELDRQMEIMHKKIWDQRQKMGGINASRENNQAIAKQIQILENRLDKALKKYNEALANNKRLRENIDNLRRERLVFDQIYKKLEKELAEKKKEMARIIEISNKAYEARDAAQAEMAALKQQADKEQQEFEQEWKELGKMIEQDRKMKDFMKKEREKLSLAEHRGDMTVEQETNLKKKVLRGNWGIAKDKASIHASMEKVQSYEEAFAKIQAATGISDIDELVTTFINAEDQNFALFNYVNELNSECEKLEEQIADIKSEIEKYKGQGLNTDNQRKKILKDLEERLQKTEAKAEQYEKKYEAAMKTVNALKVGIQSIFNKIGCNTPANMEMLGNEGVTESNMMQYLGIIEQRTNEILQLYASTQAQAREGAVDAQGNPLPTVTSILGQGPQLPAGQNQISIQPPTTADEAYDSEEDSEDEEDDRPFSRDELKAKTMRGLSKRENKEKKKESKRKKERLKSTCG</sequence>
<dbReference type="Pfam" id="PF21773">
    <property type="entry name" value="ODAD1_CC"/>
    <property type="match status" value="1"/>
</dbReference>
<feature type="region of interest" description="Disordered" evidence="3">
    <location>
        <begin position="17"/>
        <end position="37"/>
    </location>
</feature>
<evidence type="ECO:0000256" key="1">
    <source>
        <dbReference type="ARBA" id="ARBA00023054"/>
    </source>
</evidence>
<evidence type="ECO:0000259" key="4">
    <source>
        <dbReference type="Pfam" id="PF21773"/>
    </source>
</evidence>